<dbReference type="OrthoDB" id="9775804at2"/>
<dbReference type="Gene3D" id="3.40.630.30">
    <property type="match status" value="1"/>
</dbReference>
<dbReference type="RefSeq" id="WP_061493771.1">
    <property type="nucleotide sequence ID" value="NZ_CP115659.1"/>
</dbReference>
<sequence>MTFTLCDKHSINEVDWLELSALLAAGGLNQRPPDLVEQAWCNSTFCWFGYHDGELVATARAISDLTWASYVADIVVAPQMQGRGYGKQLMMDIVKTLLPHGKIFIYSVPEKTGFYQQYGFRFLTTGMVCATSESLFKLEQSGYIR</sequence>
<dbReference type="InterPro" id="IPR016181">
    <property type="entry name" value="Acyl_CoA_acyltransferase"/>
</dbReference>
<dbReference type="GO" id="GO:0005737">
    <property type="term" value="C:cytoplasm"/>
    <property type="evidence" value="ECO:0007669"/>
    <property type="project" value="TreeGrafter"/>
</dbReference>
<feature type="domain" description="N-acetyltransferase" evidence="3">
    <location>
        <begin position="6"/>
        <end position="139"/>
    </location>
</feature>
<protein>
    <submittedName>
        <fullName evidence="4">Acetyltransferase (GNAT) domain-containing protein</fullName>
    </submittedName>
</protein>
<dbReference type="Pfam" id="PF00583">
    <property type="entry name" value="Acetyltransf_1"/>
    <property type="match status" value="1"/>
</dbReference>
<dbReference type="AlphaFoldDB" id="A0A1C3ZCV8"/>
<dbReference type="PANTHER" id="PTHR43626">
    <property type="entry name" value="ACYL-COA N-ACYLTRANSFERASE"/>
    <property type="match status" value="1"/>
</dbReference>
<organism evidence="4 5">
    <name type="scientific">Kosakonia oryzendophytica</name>
    <dbReference type="NCBI Taxonomy" id="1005665"/>
    <lineage>
        <taxon>Bacteria</taxon>
        <taxon>Pseudomonadati</taxon>
        <taxon>Pseudomonadota</taxon>
        <taxon>Gammaproteobacteria</taxon>
        <taxon>Enterobacterales</taxon>
        <taxon>Enterobacteriaceae</taxon>
        <taxon>Kosakonia</taxon>
    </lineage>
</organism>
<keyword evidence="1 4" id="KW-0808">Transferase</keyword>
<evidence type="ECO:0000256" key="1">
    <source>
        <dbReference type="ARBA" id="ARBA00022679"/>
    </source>
</evidence>
<proteinExistence type="predicted"/>
<accession>A0A1C3ZCV8</accession>
<dbReference type="GO" id="GO:0008080">
    <property type="term" value="F:N-acetyltransferase activity"/>
    <property type="evidence" value="ECO:0007669"/>
    <property type="project" value="InterPro"/>
</dbReference>
<dbReference type="InterPro" id="IPR000182">
    <property type="entry name" value="GNAT_dom"/>
</dbReference>
<evidence type="ECO:0000313" key="5">
    <source>
        <dbReference type="Proteomes" id="UP000198975"/>
    </source>
</evidence>
<dbReference type="PANTHER" id="PTHR43626:SF4">
    <property type="entry name" value="GCN5-RELATED N-ACETYLTRANSFERASE 2, CHLOROPLASTIC"/>
    <property type="match status" value="1"/>
</dbReference>
<keyword evidence="2" id="KW-0012">Acyltransferase</keyword>
<dbReference type="Proteomes" id="UP000198975">
    <property type="component" value="Unassembled WGS sequence"/>
</dbReference>
<dbReference type="InterPro" id="IPR045039">
    <property type="entry name" value="NSI-like"/>
</dbReference>
<dbReference type="CDD" id="cd04301">
    <property type="entry name" value="NAT_SF"/>
    <property type="match status" value="1"/>
</dbReference>
<dbReference type="EMBL" id="FMAY01000001">
    <property type="protein sequence ID" value="SCB80103.1"/>
    <property type="molecule type" value="Genomic_DNA"/>
</dbReference>
<gene>
    <name evidence="4" type="ORF">GA0061071_101531</name>
</gene>
<evidence type="ECO:0000256" key="2">
    <source>
        <dbReference type="ARBA" id="ARBA00023315"/>
    </source>
</evidence>
<name>A0A1C3ZCV8_9ENTR</name>
<evidence type="ECO:0000259" key="3">
    <source>
        <dbReference type="PROSITE" id="PS51186"/>
    </source>
</evidence>
<reference evidence="5" key="1">
    <citation type="submission" date="2016-08" db="EMBL/GenBank/DDBJ databases">
        <authorList>
            <person name="Varghese N."/>
            <person name="Submissions Spin"/>
        </authorList>
    </citation>
    <scope>NUCLEOTIDE SEQUENCE [LARGE SCALE GENOMIC DNA]</scope>
    <source>
        <strain evidence="5">REICA_082</strain>
    </source>
</reference>
<evidence type="ECO:0000313" key="4">
    <source>
        <dbReference type="EMBL" id="SCB80103.1"/>
    </source>
</evidence>
<dbReference type="SUPFAM" id="SSF55729">
    <property type="entry name" value="Acyl-CoA N-acyltransferases (Nat)"/>
    <property type="match status" value="1"/>
</dbReference>
<dbReference type="PROSITE" id="PS51186">
    <property type="entry name" value="GNAT"/>
    <property type="match status" value="1"/>
</dbReference>
<keyword evidence="5" id="KW-1185">Reference proteome</keyword>